<evidence type="ECO:0000256" key="2">
    <source>
        <dbReference type="ARBA" id="ARBA00023043"/>
    </source>
</evidence>
<dbReference type="AlphaFoldDB" id="A0A178DC78"/>
<feature type="domain" description="Clr5" evidence="4">
    <location>
        <begin position="9"/>
        <end position="61"/>
    </location>
</feature>
<feature type="repeat" description="ANK" evidence="3">
    <location>
        <begin position="1075"/>
        <end position="1107"/>
    </location>
</feature>
<dbReference type="Proteomes" id="UP000185904">
    <property type="component" value="Unassembled WGS sequence"/>
</dbReference>
<dbReference type="PANTHER" id="PTHR24198">
    <property type="entry name" value="ANKYRIN REPEAT AND PROTEIN KINASE DOMAIN-CONTAINING PROTEIN"/>
    <property type="match status" value="1"/>
</dbReference>
<dbReference type="EMBL" id="LVCJ01000006">
    <property type="protein sequence ID" value="OAL39267.1"/>
    <property type="molecule type" value="Genomic_DNA"/>
</dbReference>
<evidence type="ECO:0000313" key="6">
    <source>
        <dbReference type="Proteomes" id="UP000185904"/>
    </source>
</evidence>
<dbReference type="InterPro" id="IPR002110">
    <property type="entry name" value="Ankyrin_rpt"/>
</dbReference>
<dbReference type="OrthoDB" id="194358at2759"/>
<feature type="repeat" description="ANK" evidence="3">
    <location>
        <begin position="880"/>
        <end position="912"/>
    </location>
</feature>
<name>A0A178DC78_9EURO</name>
<evidence type="ECO:0000256" key="1">
    <source>
        <dbReference type="ARBA" id="ARBA00022737"/>
    </source>
</evidence>
<keyword evidence="2 3" id="KW-0040">ANK repeat</keyword>
<gene>
    <name evidence="5" type="ORF">AYO20_01585</name>
</gene>
<dbReference type="SMART" id="SM00248">
    <property type="entry name" value="ANK"/>
    <property type="match status" value="18"/>
</dbReference>
<feature type="repeat" description="ANK" evidence="3">
    <location>
        <begin position="1110"/>
        <end position="1142"/>
    </location>
</feature>
<organism evidence="5 6">
    <name type="scientific">Fonsecaea nubica</name>
    <dbReference type="NCBI Taxonomy" id="856822"/>
    <lineage>
        <taxon>Eukaryota</taxon>
        <taxon>Fungi</taxon>
        <taxon>Dikarya</taxon>
        <taxon>Ascomycota</taxon>
        <taxon>Pezizomycotina</taxon>
        <taxon>Eurotiomycetes</taxon>
        <taxon>Chaetothyriomycetidae</taxon>
        <taxon>Chaetothyriales</taxon>
        <taxon>Herpotrichiellaceae</taxon>
        <taxon>Fonsecaea</taxon>
    </lineage>
</organism>
<dbReference type="PROSITE" id="PS50297">
    <property type="entry name" value="ANK_REP_REGION"/>
    <property type="match status" value="8"/>
</dbReference>
<dbReference type="Gene3D" id="1.25.40.20">
    <property type="entry name" value="Ankyrin repeat-containing domain"/>
    <property type="match status" value="4"/>
</dbReference>
<feature type="repeat" description="ANK" evidence="3">
    <location>
        <begin position="510"/>
        <end position="538"/>
    </location>
</feature>
<keyword evidence="1" id="KW-0677">Repeat</keyword>
<dbReference type="SUPFAM" id="SSF48403">
    <property type="entry name" value="Ankyrin repeat"/>
    <property type="match status" value="3"/>
</dbReference>
<reference evidence="5 6" key="1">
    <citation type="submission" date="2016-03" db="EMBL/GenBank/DDBJ databases">
        <title>The draft genome sequence of Fonsecaea nubica causative agent of cutaneous subcutaneous infection in human host.</title>
        <authorList>
            <person name="Costa F."/>
            <person name="Sybren D.H."/>
            <person name="Raittz R.T."/>
            <person name="Weiss V.A."/>
            <person name="Leao A.C."/>
            <person name="Gomes R."/>
            <person name="De Souza E.M."/>
            <person name="Pedrosa F.O."/>
            <person name="Steffens M.B."/>
            <person name="Bombassaro A."/>
            <person name="Tadra-Sfeir M.Z."/>
            <person name="Moreno L.F."/>
            <person name="Najafzadeh M.J."/>
            <person name="Felipe M.S."/>
            <person name="Teixeira M."/>
            <person name="Sun J."/>
            <person name="Xi L."/>
            <person name="Castro M.A."/>
            <person name="Vicente V.A."/>
        </authorList>
    </citation>
    <scope>NUCLEOTIDE SEQUENCE [LARGE SCALE GENOMIC DNA]</scope>
    <source>
        <strain evidence="5 6">CBS 269.64</strain>
    </source>
</reference>
<dbReference type="InterPro" id="IPR025676">
    <property type="entry name" value="Clr5_dom"/>
</dbReference>
<dbReference type="PRINTS" id="PR01415">
    <property type="entry name" value="ANKYRIN"/>
</dbReference>
<dbReference type="PANTHER" id="PTHR24198:SF165">
    <property type="entry name" value="ANKYRIN REPEAT-CONTAINING PROTEIN-RELATED"/>
    <property type="match status" value="1"/>
</dbReference>
<dbReference type="Pfam" id="PF14420">
    <property type="entry name" value="Clr5"/>
    <property type="match status" value="1"/>
</dbReference>
<dbReference type="GeneID" id="34585009"/>
<dbReference type="PROSITE" id="PS50088">
    <property type="entry name" value="ANK_REPEAT"/>
    <property type="match status" value="9"/>
</dbReference>
<evidence type="ECO:0000256" key="3">
    <source>
        <dbReference type="PROSITE-ProRule" id="PRU00023"/>
    </source>
</evidence>
<dbReference type="Pfam" id="PF00023">
    <property type="entry name" value="Ank"/>
    <property type="match status" value="1"/>
</dbReference>
<feature type="repeat" description="ANK" evidence="3">
    <location>
        <begin position="684"/>
        <end position="716"/>
    </location>
</feature>
<dbReference type="Pfam" id="PF13637">
    <property type="entry name" value="Ank_4"/>
    <property type="match status" value="1"/>
</dbReference>
<keyword evidence="6" id="KW-1185">Reference proteome</keyword>
<feature type="repeat" description="ANK" evidence="3">
    <location>
        <begin position="559"/>
        <end position="588"/>
    </location>
</feature>
<evidence type="ECO:0000313" key="5">
    <source>
        <dbReference type="EMBL" id="OAL39267.1"/>
    </source>
</evidence>
<protein>
    <recommendedName>
        <fullName evidence="4">Clr5 domain-containing protein</fullName>
    </recommendedName>
</protein>
<comment type="caution">
    <text evidence="5">The sequence shown here is derived from an EMBL/GenBank/DDBJ whole genome shotgun (WGS) entry which is preliminary data.</text>
</comment>
<dbReference type="Pfam" id="PF12796">
    <property type="entry name" value="Ank_2"/>
    <property type="match status" value="4"/>
</dbReference>
<proteinExistence type="predicted"/>
<sequence>MAVPHKISNADWHKHKPTICRLYKDEDMPMTELIEVMSTEHGFKASKSQYMRRFKDWHVQKKQKSNFWKDLSLILKRMNLTADDVDVFLDGQLISKQRLKRQLSRNDPPTLMQTVVRPRTPEGIFIRPRIQIPRCLVISLPWHEICTRLELAMTSLARKESRSPSPLPSAILDISDDLLGLGYNDSCKEDILGFTVEIETDQPSFPYPDFAHHHRHQTQKGARDSNIVSAGITNLLNLSPWWSSREILASTMAQIATYMPERWPGETENVVDQLIDPHSKMRMQTFTSFAALLLANNILGRHEVEAFVIALDEMAEPSAFQMLRLGDDPSTRAIMSELLFAAVRLDKSNLVKSAVRNGANMNQWSTGLYPVTLIVEAVRSRSVRTIEVLVDAGVVVTSERTDNRFEHRFPCSVYRQSPERIAEEHFQLPGCFFACEAEWAQQRCAITAAASSWRTVELLPLLLKSQITAPAGPVIVSAIRYGARVETVEMLLQRGATVNECHLSHRETNSGRTALCVAAYSGDAEMVRLLLNYGANPNGPILRKHERLMKTLGEMLYVSPLLFAAQCGNLDIVQLLLAHDADPNWSTLDIFDERTRKQVIREIAATTLVSVDEDTRFHFLFPIQAAASLEDPAILEYLLDHGAIADPAYGIPPLSIAASHGRGATVDMLISRGAMINPADTQDCSLSPLEGAVSSGSEPIVRRLISAGADLDRCSSGREGGTALQRAAERGFGAIFDLLRETGAKLDCCSNPDHSTAILQGFIRQHNYDRSLELLEAGVSPNGKSRDGSSPLIAAVLNQDLILMSLLLEWGADPNDASPSPSRIQWQNTKQISGLPIDGCLPPIHWAAAMSNLSAVTMLCNAGADVNKSDSSKGNYPNTDGLTALQLAVEAKRRDIVEFLLDHGAQVNVGTCYRTPSSPIIASVANSDLEMTKLLLQHRADPYLEAQGATEKNWWHQDHRRLALDEACYWRDIQMARLLVLSGVDVNVGYPLFCTFDSLARDGIEKAEQRAQIVELLLGCHINVNRRHPTQHTPLQAALKYADCIGARHTVALRCARTLIELGADINAAPSSNRFGRTALQLAAEMGNVEFVQYLLSEGAAVNAPAGPRAGVTALQAAAIQGSLGIAQILLKHGAEIDADPSPIEGRRAIDGAAERGRIDMVKLLLDNYNGPRPISKVCESAMEYAKKENQWYVMELLESYTPPQQ</sequence>
<feature type="repeat" description="ANK" evidence="3">
    <location>
        <begin position="649"/>
        <end position="681"/>
    </location>
</feature>
<evidence type="ECO:0000259" key="4">
    <source>
        <dbReference type="Pfam" id="PF14420"/>
    </source>
</evidence>
<feature type="repeat" description="ANK" evidence="3">
    <location>
        <begin position="843"/>
        <end position="871"/>
    </location>
</feature>
<feature type="repeat" description="ANK" evidence="3">
    <location>
        <begin position="787"/>
        <end position="819"/>
    </location>
</feature>
<accession>A0A178DC78</accession>
<dbReference type="InterPro" id="IPR036770">
    <property type="entry name" value="Ankyrin_rpt-contain_sf"/>
</dbReference>
<dbReference type="RefSeq" id="XP_022504279.1">
    <property type="nucleotide sequence ID" value="XM_022639891.1"/>
</dbReference>